<reference evidence="2" key="1">
    <citation type="submission" date="2020-05" db="EMBL/GenBank/DDBJ databases">
        <authorList>
            <person name="Chiriac C."/>
            <person name="Salcher M."/>
            <person name="Ghai R."/>
            <person name="Kavagutti S V."/>
        </authorList>
    </citation>
    <scope>NUCLEOTIDE SEQUENCE</scope>
</reference>
<evidence type="ECO:0000313" key="2">
    <source>
        <dbReference type="EMBL" id="CAB4541799.1"/>
    </source>
</evidence>
<accession>A0A6J6BU09</accession>
<gene>
    <name evidence="2" type="ORF">UFOPK1493_00359</name>
</gene>
<dbReference type="EMBL" id="CAEZSR010000007">
    <property type="protein sequence ID" value="CAB4541799.1"/>
    <property type="molecule type" value="Genomic_DNA"/>
</dbReference>
<proteinExistence type="predicted"/>
<organism evidence="2">
    <name type="scientific">freshwater metagenome</name>
    <dbReference type="NCBI Taxonomy" id="449393"/>
    <lineage>
        <taxon>unclassified sequences</taxon>
        <taxon>metagenomes</taxon>
        <taxon>ecological metagenomes</taxon>
    </lineage>
</organism>
<sequence>MRRALTASFTVVALMGLTGCSQGGDDEGTPIEPASTGSGSRSVTVCASDGGPIEPDGLLTPCSVNGLDFGMSRDLVMPAAIEMFGPFDFESTEEYPEPTTDGRFAAEFGDETFALRIMSYACFPNSLCLFFGGDEEADLVFTGWQLLGGSVTDIDLATASGVTLGSSWADHLDEIVLEAGCEWTAVAAHEGMNLILLSSDEFFGTAGVLAEELPDPTTVKVDGAYAGEISIPTDGFC</sequence>
<dbReference type="PROSITE" id="PS51257">
    <property type="entry name" value="PROKAR_LIPOPROTEIN"/>
    <property type="match status" value="1"/>
</dbReference>
<feature type="region of interest" description="Disordered" evidence="1">
    <location>
        <begin position="21"/>
        <end position="43"/>
    </location>
</feature>
<name>A0A6J6BU09_9ZZZZ</name>
<dbReference type="AlphaFoldDB" id="A0A6J6BU09"/>
<evidence type="ECO:0000256" key="1">
    <source>
        <dbReference type="SAM" id="MobiDB-lite"/>
    </source>
</evidence>
<protein>
    <submittedName>
        <fullName evidence="2">Unannotated protein</fullName>
    </submittedName>
</protein>